<feature type="binding site" evidence="10">
    <location>
        <position position="363"/>
    </location>
    <ligand>
        <name>S-adenosyl-L-methionine</name>
        <dbReference type="ChEBI" id="CHEBI:59789"/>
    </ligand>
</feature>
<evidence type="ECO:0000313" key="13">
    <source>
        <dbReference type="Proteomes" id="UP001157974"/>
    </source>
</evidence>
<evidence type="ECO:0000256" key="3">
    <source>
        <dbReference type="ARBA" id="ARBA00022603"/>
    </source>
</evidence>
<keyword evidence="13" id="KW-1185">Reference proteome</keyword>
<comment type="similarity">
    <text evidence="10">Belongs to the TRM5 / TYW2 family.</text>
</comment>
<evidence type="ECO:0000256" key="8">
    <source>
        <dbReference type="ARBA" id="ARBA00023242"/>
    </source>
</evidence>
<feature type="binding site" evidence="10">
    <location>
        <begin position="314"/>
        <end position="315"/>
    </location>
    <ligand>
        <name>S-adenosyl-L-methionine</name>
        <dbReference type="ChEBI" id="CHEBI:59789"/>
    </ligand>
</feature>
<comment type="similarity">
    <text evidence="1">Belongs to the class I-like SAM-binding methyltransferase superfamily. TRM5/TYW2 family.</text>
</comment>
<dbReference type="EC" id="2.1.1.228" evidence="10"/>
<reference evidence="12 13" key="1">
    <citation type="journal article" date="2023" name="Nat. Commun.">
        <title>Origin of minicircular mitochondrial genomes in red algae.</title>
        <authorList>
            <person name="Lee Y."/>
            <person name="Cho C.H."/>
            <person name="Lee Y.M."/>
            <person name="Park S.I."/>
            <person name="Yang J.H."/>
            <person name="West J.A."/>
            <person name="Bhattacharya D."/>
            <person name="Yoon H.S."/>
        </authorList>
    </citation>
    <scope>NUCLEOTIDE SEQUENCE [LARGE SCALE GENOMIC DNA]</scope>
    <source>
        <strain evidence="12 13">CCMP1338</strain>
        <tissue evidence="12">Whole cell</tissue>
    </source>
</reference>
<evidence type="ECO:0000256" key="1">
    <source>
        <dbReference type="ARBA" id="ARBA00009775"/>
    </source>
</evidence>
<keyword evidence="7 10" id="KW-0496">Mitochondrion</keyword>
<keyword evidence="4 10" id="KW-0808">Transferase</keyword>
<dbReference type="InterPro" id="IPR030382">
    <property type="entry name" value="MeTrfase_TRM5/TYW2"/>
</dbReference>
<dbReference type="HAMAP" id="MF_03152">
    <property type="entry name" value="TRM5"/>
    <property type="match status" value="1"/>
</dbReference>
<evidence type="ECO:0000256" key="10">
    <source>
        <dbReference type="HAMAP-Rule" id="MF_03152"/>
    </source>
</evidence>
<dbReference type="EMBL" id="JAMWBK010000003">
    <property type="protein sequence ID" value="KAJ8906966.1"/>
    <property type="molecule type" value="Genomic_DNA"/>
</dbReference>
<dbReference type="Proteomes" id="UP001157974">
    <property type="component" value="Unassembled WGS sequence"/>
</dbReference>
<dbReference type="Pfam" id="PF25133">
    <property type="entry name" value="TYW2_N_2"/>
    <property type="match status" value="1"/>
</dbReference>
<keyword evidence="2 10" id="KW-0963">Cytoplasm</keyword>
<feature type="binding site" evidence="10">
    <location>
        <position position="275"/>
    </location>
    <ligand>
        <name>S-adenosyl-L-methionine</name>
        <dbReference type="ChEBI" id="CHEBI:59789"/>
    </ligand>
</feature>
<dbReference type="GO" id="GO:0005759">
    <property type="term" value="C:mitochondrial matrix"/>
    <property type="evidence" value="ECO:0007669"/>
    <property type="project" value="UniProtKB-SubCell"/>
</dbReference>
<dbReference type="SUPFAM" id="SSF53335">
    <property type="entry name" value="S-adenosyl-L-methionine-dependent methyltransferases"/>
    <property type="match status" value="1"/>
</dbReference>
<evidence type="ECO:0000256" key="7">
    <source>
        <dbReference type="ARBA" id="ARBA00023128"/>
    </source>
</evidence>
<dbReference type="CDD" id="cd02440">
    <property type="entry name" value="AdoMet_MTases"/>
    <property type="match status" value="1"/>
</dbReference>
<evidence type="ECO:0000256" key="2">
    <source>
        <dbReference type="ARBA" id="ARBA00022490"/>
    </source>
</evidence>
<feature type="binding site" evidence="10">
    <location>
        <begin position="342"/>
        <end position="343"/>
    </location>
    <ligand>
        <name>S-adenosyl-L-methionine</name>
        <dbReference type="ChEBI" id="CHEBI:59789"/>
    </ligand>
</feature>
<dbReference type="GO" id="GO:0005634">
    <property type="term" value="C:nucleus"/>
    <property type="evidence" value="ECO:0007669"/>
    <property type="project" value="UniProtKB-SubCell"/>
</dbReference>
<comment type="caution">
    <text evidence="12">The sequence shown here is derived from an EMBL/GenBank/DDBJ whole genome shotgun (WGS) entry which is preliminary data.</text>
</comment>
<comment type="subcellular location">
    <subcellularLocation>
        <location evidence="10">Mitochondrion matrix</location>
    </subcellularLocation>
    <subcellularLocation>
        <location evidence="10">Nucleus</location>
    </subcellularLocation>
    <subcellularLocation>
        <location evidence="10">Cytoplasm</location>
    </subcellularLocation>
    <text evidence="10">Predominantly in the mitochondria and in the nucleus.</text>
</comment>
<evidence type="ECO:0000313" key="12">
    <source>
        <dbReference type="EMBL" id="KAJ8906966.1"/>
    </source>
</evidence>
<evidence type="ECO:0000256" key="9">
    <source>
        <dbReference type="ARBA" id="ARBA00047783"/>
    </source>
</evidence>
<dbReference type="PANTHER" id="PTHR23245:SF43">
    <property type="entry name" value="TRNA (GUANINE(37)-N1)-METHYLTRANSFERASE 2"/>
    <property type="match status" value="1"/>
</dbReference>
<keyword evidence="8 10" id="KW-0539">Nucleus</keyword>
<protein>
    <recommendedName>
        <fullName evidence="10">tRNA (guanine(37)-N1)-methyltransferase</fullName>
        <ecNumber evidence="10">2.1.1.228</ecNumber>
    </recommendedName>
    <alternativeName>
        <fullName evidence="10">M1G-methyltransferase</fullName>
    </alternativeName>
    <alternativeName>
        <fullName evidence="10">tRNA [GM37] methyltransferase</fullName>
    </alternativeName>
    <alternativeName>
        <fullName evidence="10">tRNA methyltransferase 5 homolog</fullName>
    </alternativeName>
</protein>
<name>A0AAV8UWJ4_9RHOD</name>
<evidence type="ECO:0000256" key="5">
    <source>
        <dbReference type="ARBA" id="ARBA00022691"/>
    </source>
</evidence>
<organism evidence="12 13">
    <name type="scientific">Rhodosorus marinus</name>
    <dbReference type="NCBI Taxonomy" id="101924"/>
    <lineage>
        <taxon>Eukaryota</taxon>
        <taxon>Rhodophyta</taxon>
        <taxon>Stylonematophyceae</taxon>
        <taxon>Stylonematales</taxon>
        <taxon>Stylonemataceae</taxon>
        <taxon>Rhodosorus</taxon>
    </lineage>
</organism>
<accession>A0AAV8UWJ4</accession>
<dbReference type="Gene3D" id="3.30.300.110">
    <property type="entry name" value="Met-10+ protein-like domains"/>
    <property type="match status" value="1"/>
</dbReference>
<dbReference type="GO" id="GO:0070901">
    <property type="term" value="P:mitochondrial tRNA methylation"/>
    <property type="evidence" value="ECO:0007669"/>
    <property type="project" value="UniProtKB-ARBA"/>
</dbReference>
<keyword evidence="3 10" id="KW-0489">Methyltransferase</keyword>
<dbReference type="PANTHER" id="PTHR23245">
    <property type="entry name" value="TRNA METHYLTRANSFERASE"/>
    <property type="match status" value="1"/>
</dbReference>
<dbReference type="FunFam" id="3.30.300.110:FF:000001">
    <property type="entry name" value="tRNA (guanine(37)-N1)-methyltransferase"/>
    <property type="match status" value="1"/>
</dbReference>
<keyword evidence="5 10" id="KW-0949">S-adenosyl-L-methionine</keyword>
<evidence type="ECO:0000256" key="6">
    <source>
        <dbReference type="ARBA" id="ARBA00022694"/>
    </source>
</evidence>
<keyword evidence="6 10" id="KW-0819">tRNA processing</keyword>
<dbReference type="InterPro" id="IPR025792">
    <property type="entry name" value="tRNA_Gua_MeTrfase_euk"/>
</dbReference>
<gene>
    <name evidence="12" type="ORF">NDN08_003449</name>
</gene>
<dbReference type="InterPro" id="IPR056743">
    <property type="entry name" value="TRM5-TYW2-like_MTfase"/>
</dbReference>
<dbReference type="PROSITE" id="PS51684">
    <property type="entry name" value="SAM_MT_TRM5_TYW2"/>
    <property type="match status" value="1"/>
</dbReference>
<proteinExistence type="inferred from homology"/>
<dbReference type="InterPro" id="IPR056744">
    <property type="entry name" value="TRM5/TYW2-like_N"/>
</dbReference>
<feature type="domain" description="SAM-dependent methyltransferase TRM5/TYW2-type" evidence="11">
    <location>
        <begin position="186"/>
        <end position="446"/>
    </location>
</feature>
<dbReference type="InterPro" id="IPR029063">
    <property type="entry name" value="SAM-dependent_MTases_sf"/>
</dbReference>
<comment type="function">
    <text evidence="10">Specifically methylates the N1 position of guanosine-37 in various cytoplasmic and mitochondrial tRNAs. Methylation is not dependent on the nature of the nucleoside 5' of the target nucleoside. This is the first step in the biosynthesis of wybutosine (yW), a modified base adjacent to the anticodon of tRNAs and required for accurate decoding.</text>
</comment>
<comment type="subunit">
    <text evidence="10">Monomer.</text>
</comment>
<dbReference type="Pfam" id="PF02475">
    <property type="entry name" value="TRM5-TYW2_MTfase"/>
    <property type="match status" value="1"/>
</dbReference>
<dbReference type="AlphaFoldDB" id="A0AAV8UWJ4"/>
<evidence type="ECO:0000259" key="11">
    <source>
        <dbReference type="PROSITE" id="PS51684"/>
    </source>
</evidence>
<evidence type="ECO:0000256" key="4">
    <source>
        <dbReference type="ARBA" id="ARBA00022679"/>
    </source>
</evidence>
<dbReference type="GO" id="GO:0052906">
    <property type="term" value="F:tRNA (guanine(37)-N1)-methyltransferase activity"/>
    <property type="evidence" value="ECO:0007669"/>
    <property type="project" value="UniProtKB-UniRule"/>
</dbReference>
<dbReference type="GO" id="GO:0002939">
    <property type="term" value="P:tRNA N1-guanine methylation"/>
    <property type="evidence" value="ECO:0007669"/>
    <property type="project" value="TreeGrafter"/>
</dbReference>
<sequence length="465" mass="52808">MGSQRPWRYGFVRTVHVSRASMAEEKRAAVNEIDKSRFVLRVKTHAVRVQPKLTETARLLLDPELLRVPKLSYLVKNKESSESFLLLLKYVNSIEGDPSLPLGNVVLAGEKTKEQVLASLRQTVEEQKHSIKKRITELPESALNAVSSLTVEDLDEYEIQVGYDYWNWSVVLKKSLPDEFLCPSSYEQVGHIIHLNLRDDQLPHRYLIGSVLMEKVKGTRTVVNKVEPTGGAFRLFQMELLAGEDDFLAQVKENGCVYEMDFSKLYWNSRLEGEHRRIVETMTEKDILADAFAGVGPFVIPAAKLKNVKSYGNDLNPSSVEYMKRNVVKNKVAKLVETSCSDARSFLLDLIDRNIPFTHVVMNFPSGAPEFLDLFRGAYRQQKELPLPMVHCYCFAEGDAPDVEALKRVSSVLYGESKDAFQGECRIVRRVSPKKSQVCVSFAMPQDVAYLDPEENPTKRRRAET</sequence>
<dbReference type="Gene3D" id="3.40.50.150">
    <property type="entry name" value="Vaccinia Virus protein VP39"/>
    <property type="match status" value="1"/>
</dbReference>
<comment type="catalytic activity">
    <reaction evidence="9 10">
        <text>guanosine(37) in tRNA + S-adenosyl-L-methionine = N(1)-methylguanosine(37) in tRNA + S-adenosyl-L-homocysteine + H(+)</text>
        <dbReference type="Rhea" id="RHEA:36899"/>
        <dbReference type="Rhea" id="RHEA-COMP:10145"/>
        <dbReference type="Rhea" id="RHEA-COMP:10147"/>
        <dbReference type="ChEBI" id="CHEBI:15378"/>
        <dbReference type="ChEBI" id="CHEBI:57856"/>
        <dbReference type="ChEBI" id="CHEBI:59789"/>
        <dbReference type="ChEBI" id="CHEBI:73542"/>
        <dbReference type="ChEBI" id="CHEBI:74269"/>
        <dbReference type="EC" id="2.1.1.228"/>
    </reaction>
</comment>